<feature type="transmembrane region" description="Helical" evidence="7">
    <location>
        <begin position="176"/>
        <end position="202"/>
    </location>
</feature>
<dbReference type="CDD" id="cd06261">
    <property type="entry name" value="TM_PBP2"/>
    <property type="match status" value="1"/>
</dbReference>
<dbReference type="PANTHER" id="PTHR43386">
    <property type="entry name" value="OLIGOPEPTIDE TRANSPORT SYSTEM PERMEASE PROTEIN APPC"/>
    <property type="match status" value="1"/>
</dbReference>
<organism evidence="9 10">
    <name type="scientific">Amycolatopsis samaneae</name>
    <dbReference type="NCBI Taxonomy" id="664691"/>
    <lineage>
        <taxon>Bacteria</taxon>
        <taxon>Bacillati</taxon>
        <taxon>Actinomycetota</taxon>
        <taxon>Actinomycetes</taxon>
        <taxon>Pseudonocardiales</taxon>
        <taxon>Pseudonocardiaceae</taxon>
        <taxon>Amycolatopsis</taxon>
    </lineage>
</organism>
<keyword evidence="6 7" id="KW-0472">Membrane</keyword>
<evidence type="ECO:0000256" key="4">
    <source>
        <dbReference type="ARBA" id="ARBA00022692"/>
    </source>
</evidence>
<dbReference type="Proteomes" id="UP001597419">
    <property type="component" value="Unassembled WGS sequence"/>
</dbReference>
<dbReference type="SUPFAM" id="SSF161098">
    <property type="entry name" value="MetI-like"/>
    <property type="match status" value="1"/>
</dbReference>
<reference evidence="10" key="1">
    <citation type="journal article" date="2019" name="Int. J. Syst. Evol. Microbiol.">
        <title>The Global Catalogue of Microorganisms (GCM) 10K type strain sequencing project: providing services to taxonomists for standard genome sequencing and annotation.</title>
        <authorList>
            <consortium name="The Broad Institute Genomics Platform"/>
            <consortium name="The Broad Institute Genome Sequencing Center for Infectious Disease"/>
            <person name="Wu L."/>
            <person name="Ma J."/>
        </authorList>
    </citation>
    <scope>NUCLEOTIDE SEQUENCE [LARGE SCALE GENOMIC DNA]</scope>
    <source>
        <strain evidence="10">CGMCC 4.7643</strain>
    </source>
</reference>
<evidence type="ECO:0000313" key="9">
    <source>
        <dbReference type="EMBL" id="MFD2464533.1"/>
    </source>
</evidence>
<dbReference type="Pfam" id="PF12911">
    <property type="entry name" value="OppC_N"/>
    <property type="match status" value="1"/>
</dbReference>
<feature type="transmembrane region" description="Helical" evidence="7">
    <location>
        <begin position="316"/>
        <end position="336"/>
    </location>
</feature>
<name>A0ABW5GUA2_9PSEU</name>
<feature type="domain" description="ABC transmembrane type-1" evidence="8">
    <location>
        <begin position="134"/>
        <end position="336"/>
    </location>
</feature>
<feature type="transmembrane region" description="Helical" evidence="7">
    <location>
        <begin position="208"/>
        <end position="226"/>
    </location>
</feature>
<sequence>MTEPRQARPAAAVTRAAPRPFETGRALGGGGPWRRGLRALCRSPRVMVSAAILAAIVVLCLLAPLYADHVSGTDPFVANPVGSTVLDDGTEMPLLQPASRGVGVLPIGPTWQAHFLLGADGSGRDVAARILYGGRNTLLIGLLAGALACAGGLLVGLLAGYVGGVVDGVLSRALDVVWAFPVLMLAISISAISFTSGISLGFVRVGSGSLALPILIIGVVYVPYVARPVRGAVLSVRTADYVHAATSYGAGHGRIIRREILPNVLSRVLVLFPLMVATAMLLESGLSFLGIGVHPPAASWGTIIEDGTQLLRNRPLMAIVPGALLATTVCVLNVLGDAIRDTFDPKAEPRARVR</sequence>
<keyword evidence="5 7" id="KW-1133">Transmembrane helix</keyword>
<evidence type="ECO:0000256" key="7">
    <source>
        <dbReference type="RuleBase" id="RU363032"/>
    </source>
</evidence>
<evidence type="ECO:0000256" key="6">
    <source>
        <dbReference type="ARBA" id="ARBA00023136"/>
    </source>
</evidence>
<evidence type="ECO:0000256" key="2">
    <source>
        <dbReference type="ARBA" id="ARBA00022448"/>
    </source>
</evidence>
<dbReference type="InterPro" id="IPR035906">
    <property type="entry name" value="MetI-like_sf"/>
</dbReference>
<gene>
    <name evidence="9" type="ORF">ACFSYJ_38365</name>
</gene>
<comment type="similarity">
    <text evidence="7">Belongs to the binding-protein-dependent transport system permease family.</text>
</comment>
<evidence type="ECO:0000256" key="5">
    <source>
        <dbReference type="ARBA" id="ARBA00022989"/>
    </source>
</evidence>
<feature type="transmembrane region" description="Helical" evidence="7">
    <location>
        <begin position="138"/>
        <end position="164"/>
    </location>
</feature>
<keyword evidence="3" id="KW-1003">Cell membrane</keyword>
<feature type="transmembrane region" description="Helical" evidence="7">
    <location>
        <begin position="264"/>
        <end position="282"/>
    </location>
</feature>
<comment type="caution">
    <text evidence="9">The sequence shown here is derived from an EMBL/GenBank/DDBJ whole genome shotgun (WGS) entry which is preliminary data.</text>
</comment>
<evidence type="ECO:0000256" key="1">
    <source>
        <dbReference type="ARBA" id="ARBA00004651"/>
    </source>
</evidence>
<protein>
    <submittedName>
        <fullName evidence="9">ABC transporter permease</fullName>
    </submittedName>
</protein>
<evidence type="ECO:0000313" key="10">
    <source>
        <dbReference type="Proteomes" id="UP001597419"/>
    </source>
</evidence>
<dbReference type="RefSeq" id="WP_345385666.1">
    <property type="nucleotide sequence ID" value="NZ_BAABHG010000001.1"/>
</dbReference>
<feature type="transmembrane region" description="Helical" evidence="7">
    <location>
        <begin position="46"/>
        <end position="67"/>
    </location>
</feature>
<accession>A0ABW5GUA2</accession>
<keyword evidence="4 7" id="KW-0812">Transmembrane</keyword>
<dbReference type="PANTHER" id="PTHR43386:SF1">
    <property type="entry name" value="D,D-DIPEPTIDE TRANSPORT SYSTEM PERMEASE PROTEIN DDPC-RELATED"/>
    <property type="match status" value="1"/>
</dbReference>
<dbReference type="InterPro" id="IPR050366">
    <property type="entry name" value="BP-dependent_transpt_permease"/>
</dbReference>
<keyword evidence="2 7" id="KW-0813">Transport</keyword>
<proteinExistence type="inferred from homology"/>
<dbReference type="Gene3D" id="1.10.3720.10">
    <property type="entry name" value="MetI-like"/>
    <property type="match status" value="1"/>
</dbReference>
<dbReference type="InterPro" id="IPR025966">
    <property type="entry name" value="OppC_N"/>
</dbReference>
<dbReference type="InterPro" id="IPR000515">
    <property type="entry name" value="MetI-like"/>
</dbReference>
<dbReference type="PROSITE" id="PS50928">
    <property type="entry name" value="ABC_TM1"/>
    <property type="match status" value="1"/>
</dbReference>
<evidence type="ECO:0000256" key="3">
    <source>
        <dbReference type="ARBA" id="ARBA00022475"/>
    </source>
</evidence>
<evidence type="ECO:0000259" key="8">
    <source>
        <dbReference type="PROSITE" id="PS50928"/>
    </source>
</evidence>
<dbReference type="EMBL" id="JBHUKU010000026">
    <property type="protein sequence ID" value="MFD2464533.1"/>
    <property type="molecule type" value="Genomic_DNA"/>
</dbReference>
<dbReference type="Pfam" id="PF00528">
    <property type="entry name" value="BPD_transp_1"/>
    <property type="match status" value="1"/>
</dbReference>
<comment type="subcellular location">
    <subcellularLocation>
        <location evidence="1 7">Cell membrane</location>
        <topology evidence="1 7">Multi-pass membrane protein</topology>
    </subcellularLocation>
</comment>
<keyword evidence="10" id="KW-1185">Reference proteome</keyword>